<reference evidence="5" key="1">
    <citation type="submission" date="2012-12" db="EMBL/GenBank/DDBJ databases">
        <authorList>
            <person name="Hellsten U."/>
            <person name="Grimwood J."/>
            <person name="Chapman J.A."/>
            <person name="Shapiro H."/>
            <person name="Aerts A."/>
            <person name="Otillar R.P."/>
            <person name="Terry A.Y."/>
            <person name="Boore J.L."/>
            <person name="Simakov O."/>
            <person name="Marletaz F."/>
            <person name="Cho S.-J."/>
            <person name="Edsinger-Gonzales E."/>
            <person name="Havlak P."/>
            <person name="Kuo D.-H."/>
            <person name="Larsson T."/>
            <person name="Lv J."/>
            <person name="Arendt D."/>
            <person name="Savage R."/>
            <person name="Osoegawa K."/>
            <person name="de Jong P."/>
            <person name="Lindberg D.R."/>
            <person name="Seaver E.C."/>
            <person name="Weisblat D.A."/>
            <person name="Putnam N.H."/>
            <person name="Grigoriev I.V."/>
            <person name="Rokhsar D.S."/>
        </authorList>
    </citation>
    <scope>NUCLEOTIDE SEQUENCE</scope>
    <source>
        <strain evidence="5">I ESC-2004</strain>
    </source>
</reference>
<keyword evidence="5" id="KW-1185">Reference proteome</keyword>
<dbReference type="EMBL" id="KB310197">
    <property type="protein sequence ID" value="ELT92262.1"/>
    <property type="molecule type" value="Genomic_DNA"/>
</dbReference>
<sequence length="386" mass="43173">MVVVSDVPNMFWGVTIDEGKRYTQVVERSFHVSMAALEPSSAKPEAVSVMVQHDKAEFLICTLQKGSLFQQPLDLNFTEGEELTFFLNGKGVVHLTGYLIEDDRESMGDYAEMDAMDDMSEDDMASSDEDDDDEDSEEDVPPILKSLKCNLEMADDSDEDESDDEEDEDYSTNKRKKKNQEQKKGAKKPRVVLEQDEDDDDDSEDDEDYDIEDFVADDDDDDDDSDMEDDDEDEDDDDDDEEDDEEEEEEEEVVVSKKAKKTPAKKDKSPSKESPQKAKTPNQKTPKAATNGKATPEIRLGKPDSICTSICPPLYGVTLPTPGSSMTPLRVFSVKDRVFLKDRGQEKYKEAVPKAVHPILLISVPGSTATVFKENKTVSLLGAGFH</sequence>
<dbReference type="STRING" id="283909.R7TFI7"/>
<dbReference type="SUPFAM" id="SSF69203">
    <property type="entry name" value="Nucleoplasmin-like core domain"/>
    <property type="match status" value="1"/>
</dbReference>
<feature type="compositionally biased region" description="Acidic residues" evidence="1">
    <location>
        <begin position="153"/>
        <end position="170"/>
    </location>
</feature>
<name>R7TFI7_CAPTE</name>
<feature type="compositionally biased region" description="Basic and acidic residues" evidence="1">
    <location>
        <begin position="264"/>
        <end position="276"/>
    </location>
</feature>
<accession>R7TFI7</accession>
<dbReference type="AlphaFoldDB" id="R7TFI7"/>
<reference evidence="3 5" key="2">
    <citation type="journal article" date="2013" name="Nature">
        <title>Insights into bilaterian evolution from three spiralian genomes.</title>
        <authorList>
            <person name="Simakov O."/>
            <person name="Marletaz F."/>
            <person name="Cho S.J."/>
            <person name="Edsinger-Gonzales E."/>
            <person name="Havlak P."/>
            <person name="Hellsten U."/>
            <person name="Kuo D.H."/>
            <person name="Larsson T."/>
            <person name="Lv J."/>
            <person name="Arendt D."/>
            <person name="Savage R."/>
            <person name="Osoegawa K."/>
            <person name="de Jong P."/>
            <person name="Grimwood J."/>
            <person name="Chapman J.A."/>
            <person name="Shapiro H."/>
            <person name="Aerts A."/>
            <person name="Otillar R.P."/>
            <person name="Terry A.Y."/>
            <person name="Boore J.L."/>
            <person name="Grigoriev I.V."/>
            <person name="Lindberg D.R."/>
            <person name="Seaver E.C."/>
            <person name="Weisblat D.A."/>
            <person name="Putnam N.H."/>
            <person name="Rokhsar D.S."/>
        </authorList>
    </citation>
    <scope>NUCLEOTIDE SEQUENCE</scope>
    <source>
        <strain evidence="3 5">I ESC-2004</strain>
    </source>
</reference>
<evidence type="ECO:0000256" key="1">
    <source>
        <dbReference type="SAM" id="MobiDB-lite"/>
    </source>
</evidence>
<dbReference type="InterPro" id="IPR036824">
    <property type="entry name" value="Nucleoplasmin_core_dom_sf"/>
</dbReference>
<reference evidence="4" key="3">
    <citation type="submission" date="2015-06" db="UniProtKB">
        <authorList>
            <consortium name="EnsemblMetazoa"/>
        </authorList>
    </citation>
    <scope>IDENTIFICATION</scope>
</reference>
<proteinExistence type="predicted"/>
<feature type="compositionally biased region" description="Acidic residues" evidence="1">
    <location>
        <begin position="121"/>
        <end position="140"/>
    </location>
</feature>
<dbReference type="Pfam" id="PF17800">
    <property type="entry name" value="NPL"/>
    <property type="match status" value="1"/>
</dbReference>
<dbReference type="HOGENOM" id="CLU_716198_0_0_1"/>
<evidence type="ECO:0000313" key="3">
    <source>
        <dbReference type="EMBL" id="ELT92262.1"/>
    </source>
</evidence>
<dbReference type="OMA" id="GKNEVHI"/>
<dbReference type="EnsemblMetazoa" id="CapteT220209">
    <property type="protein sequence ID" value="CapteP220209"/>
    <property type="gene ID" value="CapteG220209"/>
</dbReference>
<dbReference type="Proteomes" id="UP000014760">
    <property type="component" value="Unassembled WGS sequence"/>
</dbReference>
<feature type="region of interest" description="Disordered" evidence="1">
    <location>
        <begin position="121"/>
        <end position="300"/>
    </location>
</feature>
<organism evidence="3">
    <name type="scientific">Capitella teleta</name>
    <name type="common">Polychaete worm</name>
    <dbReference type="NCBI Taxonomy" id="283909"/>
    <lineage>
        <taxon>Eukaryota</taxon>
        <taxon>Metazoa</taxon>
        <taxon>Spiralia</taxon>
        <taxon>Lophotrochozoa</taxon>
        <taxon>Annelida</taxon>
        <taxon>Polychaeta</taxon>
        <taxon>Sedentaria</taxon>
        <taxon>Scolecida</taxon>
        <taxon>Capitellidae</taxon>
        <taxon>Capitella</taxon>
    </lineage>
</organism>
<evidence type="ECO:0000313" key="5">
    <source>
        <dbReference type="Proteomes" id="UP000014760"/>
    </source>
</evidence>
<dbReference type="OrthoDB" id="1902587at2759"/>
<dbReference type="InterPro" id="IPR041232">
    <property type="entry name" value="NPL"/>
</dbReference>
<evidence type="ECO:0000313" key="4">
    <source>
        <dbReference type="EnsemblMetazoa" id="CapteP220209"/>
    </source>
</evidence>
<dbReference type="Gene3D" id="2.60.120.340">
    <property type="entry name" value="Nucleoplasmin core domain"/>
    <property type="match status" value="1"/>
</dbReference>
<dbReference type="EMBL" id="AMQN01013408">
    <property type="status" value="NOT_ANNOTATED_CDS"/>
    <property type="molecule type" value="Genomic_DNA"/>
</dbReference>
<protein>
    <recommendedName>
        <fullName evidence="2">Nucleoplasmin-like domain-containing protein</fullName>
    </recommendedName>
</protein>
<feature type="compositionally biased region" description="Acidic residues" evidence="1">
    <location>
        <begin position="194"/>
        <end position="253"/>
    </location>
</feature>
<gene>
    <name evidence="3" type="ORF">CAPTEDRAFT_220209</name>
</gene>
<feature type="domain" description="Nucleoplasmin-like" evidence="2">
    <location>
        <begin position="11"/>
        <end position="100"/>
    </location>
</feature>
<evidence type="ECO:0000259" key="2">
    <source>
        <dbReference type="Pfam" id="PF17800"/>
    </source>
</evidence>
<dbReference type="EMBL" id="AMQN01013407">
    <property type="status" value="NOT_ANNOTATED_CDS"/>
    <property type="molecule type" value="Genomic_DNA"/>
</dbReference>